<dbReference type="Proteomes" id="UP000053372">
    <property type="component" value="Unassembled WGS sequence"/>
</dbReference>
<dbReference type="PANTHER" id="PTHR10366:SF564">
    <property type="entry name" value="STEROL-4-ALPHA-CARBOXYLATE 3-DEHYDROGENASE, DECARBOXYLATING"/>
    <property type="match status" value="1"/>
</dbReference>
<evidence type="ECO:0000313" key="6">
    <source>
        <dbReference type="Proteomes" id="UP000053372"/>
    </source>
</evidence>
<organism evidence="4 6">
    <name type="scientific">Mastigocoleus testarum BC008</name>
    <dbReference type="NCBI Taxonomy" id="371196"/>
    <lineage>
        <taxon>Bacteria</taxon>
        <taxon>Bacillati</taxon>
        <taxon>Cyanobacteriota</taxon>
        <taxon>Cyanophyceae</taxon>
        <taxon>Nostocales</taxon>
        <taxon>Hapalosiphonaceae</taxon>
        <taxon>Mastigocoleus</taxon>
    </lineage>
</organism>
<dbReference type="RefSeq" id="WP_027842860.1">
    <property type="nucleotide sequence ID" value="NZ_LMTZ01000021.1"/>
</dbReference>
<dbReference type="GO" id="GO:0016616">
    <property type="term" value="F:oxidoreductase activity, acting on the CH-OH group of donors, NAD or NADP as acceptor"/>
    <property type="evidence" value="ECO:0007669"/>
    <property type="project" value="TreeGrafter"/>
</dbReference>
<feature type="domain" description="NAD-dependent epimerase/dehydratase" evidence="3">
    <location>
        <begin position="7"/>
        <end position="243"/>
    </location>
</feature>
<name>A0A0V7ZYJ5_9CYAN</name>
<evidence type="ECO:0000259" key="3">
    <source>
        <dbReference type="Pfam" id="PF01370"/>
    </source>
</evidence>
<sequence>MQKKTIVLVTGASGFIGAHCVLALLKKGYAVRAVVRSESRIEKCKALINEHCSGDADVEYAIATLDADRGWDTAVEGCKYVIHVASPLPLNQPSDPNKLIIPARDGTLRVLKAASRAGVKRIVITSSEAAVCGSPLREKDYIYDEKDWTDLSNKTVTAYNQSKTIAERAAWNFVNENNSIELATVCPGVVLGPMLEPKVNTSLELIKRLMNGSMLLIPPIGYEIVDVRDVADLHLLAMEKPNGAGGRFIASAGFMWLEEVAETLRSSLGKDANKVPTRHAPTWLVRFLALFDPTIRIILPDLNQLRRTSYETSRRELGWIPRPPDEAAIATAKSLLAYGILDRNS</sequence>
<dbReference type="AlphaFoldDB" id="A0A0V7ZYJ5"/>
<evidence type="ECO:0000313" key="4">
    <source>
        <dbReference type="EMBL" id="KST69486.1"/>
    </source>
</evidence>
<dbReference type="EMBL" id="LMTZ01000023">
    <property type="protein sequence ID" value="KST69486.1"/>
    <property type="molecule type" value="Genomic_DNA"/>
</dbReference>
<evidence type="ECO:0000313" key="5">
    <source>
        <dbReference type="EMBL" id="KST69548.1"/>
    </source>
</evidence>
<accession>A0A0V7ZYJ5</accession>
<dbReference type="Gene3D" id="3.40.50.720">
    <property type="entry name" value="NAD(P)-binding Rossmann-like Domain"/>
    <property type="match status" value="1"/>
</dbReference>
<dbReference type="OrthoDB" id="9807212at2"/>
<dbReference type="PANTHER" id="PTHR10366">
    <property type="entry name" value="NAD DEPENDENT EPIMERASE/DEHYDRATASE"/>
    <property type="match status" value="1"/>
</dbReference>
<keyword evidence="6" id="KW-1185">Reference proteome</keyword>
<dbReference type="FunFam" id="3.40.50.720:FF:000336">
    <property type="entry name" value="Aldehyde reductase"/>
    <property type="match status" value="1"/>
</dbReference>
<gene>
    <name evidence="4" type="ORF">BC008_04090</name>
    <name evidence="5" type="ORF">BC008_04400</name>
</gene>
<dbReference type="CDD" id="cd05227">
    <property type="entry name" value="AR_SDR_e"/>
    <property type="match status" value="1"/>
</dbReference>
<evidence type="ECO:0000256" key="2">
    <source>
        <dbReference type="ARBA" id="ARBA00023445"/>
    </source>
</evidence>
<dbReference type="InterPro" id="IPR036291">
    <property type="entry name" value="NAD(P)-bd_dom_sf"/>
</dbReference>
<dbReference type="InterPro" id="IPR050425">
    <property type="entry name" value="NAD(P)_dehydrat-like"/>
</dbReference>
<evidence type="ECO:0000256" key="1">
    <source>
        <dbReference type="ARBA" id="ARBA00023002"/>
    </source>
</evidence>
<comment type="caution">
    <text evidence="4">The sequence shown here is derived from an EMBL/GenBank/DDBJ whole genome shotgun (WGS) entry which is preliminary data.</text>
</comment>
<protein>
    <recommendedName>
        <fullName evidence="3">NAD-dependent epimerase/dehydratase domain-containing protein</fullName>
    </recommendedName>
</protein>
<dbReference type="SUPFAM" id="SSF51735">
    <property type="entry name" value="NAD(P)-binding Rossmann-fold domains"/>
    <property type="match status" value="1"/>
</dbReference>
<dbReference type="InterPro" id="IPR001509">
    <property type="entry name" value="Epimerase_deHydtase"/>
</dbReference>
<keyword evidence="1" id="KW-0560">Oxidoreductase</keyword>
<dbReference type="Pfam" id="PF01370">
    <property type="entry name" value="Epimerase"/>
    <property type="match status" value="1"/>
</dbReference>
<proteinExistence type="inferred from homology"/>
<reference evidence="4 6" key="1">
    <citation type="journal article" date="2015" name="Genome Announc.">
        <title>Draft Genome of the Euendolithic (true boring) Cyanobacterium Mastigocoleus testarum strain BC008.</title>
        <authorList>
            <person name="Guida B.S."/>
            <person name="Garcia-Pichel F."/>
        </authorList>
    </citation>
    <scope>NUCLEOTIDE SEQUENCE [LARGE SCALE GENOMIC DNA]</scope>
    <source>
        <strain evidence="4 6">BC008</strain>
    </source>
</reference>
<comment type="similarity">
    <text evidence="2">Belongs to the NAD(P)-dependent epimerase/dehydratase family. Dihydroflavonol-4-reductase subfamily.</text>
</comment>
<dbReference type="EMBL" id="LMTZ01000021">
    <property type="protein sequence ID" value="KST69548.1"/>
    <property type="molecule type" value="Genomic_DNA"/>
</dbReference>